<keyword evidence="2" id="KW-1185">Reference proteome</keyword>
<proteinExistence type="predicted"/>
<dbReference type="EMBL" id="JAVFWL010000006">
    <property type="protein sequence ID" value="KAK6766420.1"/>
    <property type="molecule type" value="Genomic_DNA"/>
</dbReference>
<accession>A0ABR1EV31</accession>
<organism evidence="1 2">
    <name type="scientific">Necator americanus</name>
    <name type="common">Human hookworm</name>
    <dbReference type="NCBI Taxonomy" id="51031"/>
    <lineage>
        <taxon>Eukaryota</taxon>
        <taxon>Metazoa</taxon>
        <taxon>Ecdysozoa</taxon>
        <taxon>Nematoda</taxon>
        <taxon>Chromadorea</taxon>
        <taxon>Rhabditida</taxon>
        <taxon>Rhabditina</taxon>
        <taxon>Rhabditomorpha</taxon>
        <taxon>Strongyloidea</taxon>
        <taxon>Ancylostomatidae</taxon>
        <taxon>Bunostominae</taxon>
        <taxon>Necator</taxon>
    </lineage>
</organism>
<evidence type="ECO:0000313" key="1">
    <source>
        <dbReference type="EMBL" id="KAK6766420.1"/>
    </source>
</evidence>
<evidence type="ECO:0000313" key="2">
    <source>
        <dbReference type="Proteomes" id="UP001303046"/>
    </source>
</evidence>
<sequence length="122" mass="13604">MKATLVRRHEYRQYICTSFTLNGCNSLHLSGQPQNISHHDLPLKKSATALRQENSVRSISSCLTQFRALFTADSPNARNDGTACVQSKESSMILLGLVNKLLKCIVRSSVQIQTSRQNSKPK</sequence>
<dbReference type="Proteomes" id="UP001303046">
    <property type="component" value="Unassembled WGS sequence"/>
</dbReference>
<comment type="caution">
    <text evidence="1">The sequence shown here is derived from an EMBL/GenBank/DDBJ whole genome shotgun (WGS) entry which is preliminary data.</text>
</comment>
<protein>
    <submittedName>
        <fullName evidence="1">Uncharacterized protein</fullName>
    </submittedName>
</protein>
<gene>
    <name evidence="1" type="primary">Necator_chrX.g26161</name>
    <name evidence="1" type="ORF">RB195_025995</name>
</gene>
<reference evidence="1 2" key="1">
    <citation type="submission" date="2023-08" db="EMBL/GenBank/DDBJ databases">
        <title>A Necator americanus chromosomal reference genome.</title>
        <authorList>
            <person name="Ilik V."/>
            <person name="Petrzelkova K.J."/>
            <person name="Pardy F."/>
            <person name="Fuh T."/>
            <person name="Niatou-Singa F.S."/>
            <person name="Gouil Q."/>
            <person name="Baker L."/>
            <person name="Ritchie M.E."/>
            <person name="Jex A.R."/>
            <person name="Gazzola D."/>
            <person name="Li H."/>
            <person name="Toshio Fujiwara R."/>
            <person name="Zhan B."/>
            <person name="Aroian R.V."/>
            <person name="Pafco B."/>
            <person name="Schwarz E.M."/>
        </authorList>
    </citation>
    <scope>NUCLEOTIDE SEQUENCE [LARGE SCALE GENOMIC DNA]</scope>
    <source>
        <strain evidence="1 2">Aroian</strain>
        <tissue evidence="1">Whole animal</tissue>
    </source>
</reference>
<name>A0ABR1EV31_NECAM</name>